<reference evidence="1" key="1">
    <citation type="submission" date="2017-04" db="EMBL/GenBank/DDBJ databases">
        <title>Complete Genome Sequences of Twelve Strains of a Stable Defined Moderately Diverse Mouse Microbiota 2 (sDMDMm2).</title>
        <authorList>
            <person name="Uchimura Y."/>
            <person name="Wyss M."/>
            <person name="Brugiroux S."/>
            <person name="Limenitakis J.P."/>
            <person name="Stecher B."/>
            <person name="McCoy K.D."/>
            <person name="Macpherson A.J."/>
        </authorList>
    </citation>
    <scope>NUCLEOTIDE SEQUENCE</scope>
    <source>
        <strain evidence="1">YL58</strain>
    </source>
</reference>
<dbReference type="Proteomes" id="UP000092574">
    <property type="component" value="Chromosome"/>
</dbReference>
<name>A0A1C7IGY1_9FIRM</name>
<sequence length="85" mass="9697">MGFNPIKMMQARTAMAQFEKRHPKVRGFLESVSADALQEGTVVEVSVTTPQGRNYITNIKVTREDIELFQNARKVSRGRQQEKDT</sequence>
<dbReference type="AlphaFoldDB" id="A0A1C7IGY1"/>
<protein>
    <submittedName>
        <fullName evidence="1">Uncharacterized protein</fullName>
    </submittedName>
</protein>
<evidence type="ECO:0000313" key="1">
    <source>
        <dbReference type="EMBL" id="ANU77699.1"/>
    </source>
</evidence>
<dbReference type="STRING" id="1796616.A4V09_19290"/>
<evidence type="ECO:0000313" key="2">
    <source>
        <dbReference type="Proteomes" id="UP000092574"/>
    </source>
</evidence>
<gene>
    <name evidence="1" type="ORF">A4V09_19290</name>
</gene>
<dbReference type="KEGG" id="byl:A4V09_19290"/>
<keyword evidence="2" id="KW-1185">Reference proteome</keyword>
<dbReference type="OrthoDB" id="1766780at2"/>
<dbReference type="EMBL" id="CP015405">
    <property type="protein sequence ID" value="ANU77699.1"/>
    <property type="molecule type" value="Genomic_DNA"/>
</dbReference>
<accession>A0A1C7IGY1</accession>
<dbReference type="RefSeq" id="WP_065543805.1">
    <property type="nucleotide sequence ID" value="NZ_CP015405.2"/>
</dbReference>
<organism evidence="1 2">
    <name type="scientific">Blautia pseudococcoides</name>
    <dbReference type="NCBI Taxonomy" id="1796616"/>
    <lineage>
        <taxon>Bacteria</taxon>
        <taxon>Bacillati</taxon>
        <taxon>Bacillota</taxon>
        <taxon>Clostridia</taxon>
        <taxon>Lachnospirales</taxon>
        <taxon>Lachnospiraceae</taxon>
        <taxon>Blautia</taxon>
    </lineage>
</organism>
<proteinExistence type="predicted"/>